<evidence type="ECO:0000256" key="2">
    <source>
        <dbReference type="ARBA" id="ARBA00022679"/>
    </source>
</evidence>
<dbReference type="SUPFAM" id="SSF56112">
    <property type="entry name" value="Protein kinase-like (PK-like)"/>
    <property type="match status" value="1"/>
</dbReference>
<dbReference type="AlphaFoldDB" id="A0AAF3EH58"/>
<feature type="compositionally biased region" description="Basic and acidic residues" evidence="9">
    <location>
        <begin position="566"/>
        <end position="580"/>
    </location>
</feature>
<dbReference type="GO" id="GO:0008545">
    <property type="term" value="F:JUN kinase kinase activity"/>
    <property type="evidence" value="ECO:0007669"/>
    <property type="project" value="TreeGrafter"/>
</dbReference>
<evidence type="ECO:0000256" key="1">
    <source>
        <dbReference type="ARBA" id="ARBA00022527"/>
    </source>
</evidence>
<organism evidence="11 12">
    <name type="scientific">Mesorhabditis belari</name>
    <dbReference type="NCBI Taxonomy" id="2138241"/>
    <lineage>
        <taxon>Eukaryota</taxon>
        <taxon>Metazoa</taxon>
        <taxon>Ecdysozoa</taxon>
        <taxon>Nematoda</taxon>
        <taxon>Chromadorea</taxon>
        <taxon>Rhabditida</taxon>
        <taxon>Rhabditina</taxon>
        <taxon>Rhabditomorpha</taxon>
        <taxon>Rhabditoidea</taxon>
        <taxon>Rhabditidae</taxon>
        <taxon>Mesorhabditinae</taxon>
        <taxon>Mesorhabditis</taxon>
    </lineage>
</organism>
<dbReference type="PANTHER" id="PTHR48013">
    <property type="entry name" value="DUAL SPECIFICITY MITOGEN-ACTIVATED PROTEIN KINASE KINASE 5-RELATED"/>
    <property type="match status" value="1"/>
</dbReference>
<dbReference type="Gene3D" id="1.25.40.430">
    <property type="match status" value="1"/>
</dbReference>
<dbReference type="FunFam" id="1.10.510.10:FF:001231">
    <property type="entry name" value="SAPK/ERK kinase"/>
    <property type="match status" value="1"/>
</dbReference>
<feature type="domain" description="Protein kinase" evidence="10">
    <location>
        <begin position="49"/>
        <end position="312"/>
    </location>
</feature>
<name>A0AAF3EH58_9BILA</name>
<feature type="compositionally biased region" description="Polar residues" evidence="9">
    <location>
        <begin position="504"/>
        <end position="533"/>
    </location>
</feature>
<feature type="region of interest" description="Disordered" evidence="9">
    <location>
        <begin position="1"/>
        <end position="25"/>
    </location>
</feature>
<evidence type="ECO:0000256" key="7">
    <source>
        <dbReference type="ARBA" id="ARBA00038999"/>
    </source>
</evidence>
<feature type="region of interest" description="Disordered" evidence="9">
    <location>
        <begin position="495"/>
        <end position="587"/>
    </location>
</feature>
<dbReference type="PROSITE" id="PS50011">
    <property type="entry name" value="PROTEIN_KINASE_DOM"/>
    <property type="match status" value="1"/>
</dbReference>
<keyword evidence="2" id="KW-0808">Transferase</keyword>
<reference evidence="12" key="1">
    <citation type="submission" date="2024-02" db="UniProtKB">
        <authorList>
            <consortium name="WormBaseParasite"/>
        </authorList>
    </citation>
    <scope>IDENTIFICATION</scope>
</reference>
<dbReference type="PANTHER" id="PTHR48013:SF15">
    <property type="entry name" value="DUAL SPECIFICITY MITOGEN-ACTIVATED PROTEIN KINASE KINASE 4"/>
    <property type="match status" value="1"/>
</dbReference>
<dbReference type="InterPro" id="IPR011009">
    <property type="entry name" value="Kinase-like_dom_sf"/>
</dbReference>
<dbReference type="EC" id="2.7.12.2" evidence="7"/>
<evidence type="ECO:0000256" key="6">
    <source>
        <dbReference type="ARBA" id="ARBA00038035"/>
    </source>
</evidence>
<evidence type="ECO:0000256" key="9">
    <source>
        <dbReference type="SAM" id="MobiDB-lite"/>
    </source>
</evidence>
<keyword evidence="5 8" id="KW-0067">ATP-binding</keyword>
<comment type="similarity">
    <text evidence="6">Belongs to the protein kinase superfamily. STE Ser/Thr protein kinase family. MAP kinase kinase subfamily.</text>
</comment>
<protein>
    <recommendedName>
        <fullName evidence="7">mitogen-activated protein kinase kinase</fullName>
        <ecNumber evidence="7">2.7.12.2</ecNumber>
    </recommendedName>
</protein>
<keyword evidence="4" id="KW-0418">Kinase</keyword>
<feature type="compositionally biased region" description="Polar residues" evidence="9">
    <location>
        <begin position="619"/>
        <end position="640"/>
    </location>
</feature>
<evidence type="ECO:0000259" key="10">
    <source>
        <dbReference type="PROSITE" id="PS50011"/>
    </source>
</evidence>
<accession>A0AAF3EH58</accession>
<dbReference type="InterPro" id="IPR000719">
    <property type="entry name" value="Prot_kinase_dom"/>
</dbReference>
<dbReference type="Gene3D" id="3.30.200.20">
    <property type="entry name" value="Phosphorylase Kinase, domain 1"/>
    <property type="match status" value="1"/>
</dbReference>
<dbReference type="InterPro" id="IPR017441">
    <property type="entry name" value="Protein_kinase_ATP_BS"/>
</dbReference>
<dbReference type="SMART" id="SM00220">
    <property type="entry name" value="S_TKc"/>
    <property type="match status" value="1"/>
</dbReference>
<dbReference type="Proteomes" id="UP000887575">
    <property type="component" value="Unassembled WGS sequence"/>
</dbReference>
<feature type="compositionally biased region" description="Polar residues" evidence="9">
    <location>
        <begin position="549"/>
        <end position="562"/>
    </location>
</feature>
<evidence type="ECO:0000256" key="8">
    <source>
        <dbReference type="PROSITE-ProRule" id="PRU10141"/>
    </source>
</evidence>
<sequence length="733" mass="83939">MPINRPEGLNFSDLNPPNHHLNSPQLSFSTGKLKFPDTSREYDFTADDLIDEGVIGRGNFGTVNRMIHRESNHVLAVKRIRSTTVHSEERKRLLRELETVMSADKCETIVRFFGALFYEGDCWICMEIMDISLDKLYKNVYKTGHRVPEPMIGYIAVATIQALNYLRQALKIIHRDVKPSNILLDRHGMIKLCDFGIAGELVDSIAKTQEVGCKPYMAPERVSMMNTPYDVRSDVWSLGITLFEVAMGKFPYSNWNTAFDQVDQVVKGEAPMLCVNTPDNFSIELVQFVNSCLVKDRDQRPRYNDLMTKQFYQLYDLNGETLAMALFRQKDRNISDRLNDYCNMTSAGLTFFASDCVKRIDSGPSDEHFHYFAELLALHEQFFGLSCPDVIKKSANVFITMYGKNPKYADDSKMAFVYYLLGRYSKTMNVNSVMKTLYDNNRFRKLAMFYELWMGGLVDDGKRKEAEQVLSLARKNSAQPEKLIEKLDQKLKLLSPIRPLPPQKTASVTETITQNRRPSLLTASVRKSLSTPPASYGSGPKTPKGTPRKFTNQTPKTTGLTSQRKRKEESTNKETPFDKSEPEDEVEVITEPLLPDNMHVKLEPTILPETSQFQFRPIRSSSPETTNVCDPTQTTSSSTAFDEKENSQEVFEEVKNNSFDFFKITDDPTNRRLSTFEKRRKSLKKGGISFEQSTFLKPVTYRATEELQDAIENLCIETKPWSQDEQKRNPFRL</sequence>
<feature type="compositionally biased region" description="Polar residues" evidence="9">
    <location>
        <begin position="12"/>
        <end position="25"/>
    </location>
</feature>
<dbReference type="WBParaSite" id="MBELARI_LOCUS13325">
    <property type="protein sequence ID" value="MBELARI_LOCUS13325"/>
    <property type="gene ID" value="MBELARI_LOCUS13325"/>
</dbReference>
<proteinExistence type="inferred from homology"/>
<dbReference type="PROSITE" id="PS00108">
    <property type="entry name" value="PROTEIN_KINASE_ST"/>
    <property type="match status" value="1"/>
</dbReference>
<keyword evidence="3 8" id="KW-0547">Nucleotide-binding</keyword>
<dbReference type="Gene3D" id="1.10.510.10">
    <property type="entry name" value="Transferase(Phosphotransferase) domain 1"/>
    <property type="match status" value="1"/>
</dbReference>
<dbReference type="GO" id="GO:0004674">
    <property type="term" value="F:protein serine/threonine kinase activity"/>
    <property type="evidence" value="ECO:0007669"/>
    <property type="project" value="UniProtKB-KW"/>
</dbReference>
<evidence type="ECO:0000256" key="5">
    <source>
        <dbReference type="ARBA" id="ARBA00022840"/>
    </source>
</evidence>
<evidence type="ECO:0000313" key="12">
    <source>
        <dbReference type="WBParaSite" id="MBELARI_LOCUS13325"/>
    </source>
</evidence>
<dbReference type="PROSITE" id="PS00107">
    <property type="entry name" value="PROTEIN_KINASE_ATP"/>
    <property type="match status" value="1"/>
</dbReference>
<dbReference type="InterPro" id="IPR008271">
    <property type="entry name" value="Ser/Thr_kinase_AS"/>
</dbReference>
<evidence type="ECO:0000313" key="11">
    <source>
        <dbReference type="Proteomes" id="UP000887575"/>
    </source>
</evidence>
<evidence type="ECO:0000256" key="4">
    <source>
        <dbReference type="ARBA" id="ARBA00022777"/>
    </source>
</evidence>
<dbReference type="GO" id="GO:0005524">
    <property type="term" value="F:ATP binding"/>
    <property type="evidence" value="ECO:0007669"/>
    <property type="project" value="UniProtKB-UniRule"/>
</dbReference>
<keyword evidence="11" id="KW-1185">Reference proteome</keyword>
<evidence type="ECO:0000256" key="3">
    <source>
        <dbReference type="ARBA" id="ARBA00022741"/>
    </source>
</evidence>
<dbReference type="FunFam" id="3.30.200.20:FF:000040">
    <property type="entry name" value="Dual specificity mitogen-activated protein kinase kinase"/>
    <property type="match status" value="1"/>
</dbReference>
<feature type="region of interest" description="Disordered" evidence="9">
    <location>
        <begin position="619"/>
        <end position="644"/>
    </location>
</feature>
<dbReference type="Pfam" id="PF00069">
    <property type="entry name" value="Pkinase"/>
    <property type="match status" value="1"/>
</dbReference>
<keyword evidence="1" id="KW-0723">Serine/threonine-protein kinase</keyword>
<feature type="binding site" evidence="8">
    <location>
        <position position="78"/>
    </location>
    <ligand>
        <name>ATP</name>
        <dbReference type="ChEBI" id="CHEBI:30616"/>
    </ligand>
</feature>